<gene>
    <name evidence="2" type="ORF">SAMN05192561_1188</name>
</gene>
<dbReference type="GO" id="GO:0051213">
    <property type="term" value="F:dioxygenase activity"/>
    <property type="evidence" value="ECO:0007669"/>
    <property type="project" value="UniProtKB-KW"/>
</dbReference>
<dbReference type="Gene3D" id="3.10.180.10">
    <property type="entry name" value="2,3-Dihydroxybiphenyl 1,2-Dioxygenase, domain 1"/>
    <property type="match status" value="2"/>
</dbReference>
<dbReference type="PANTHER" id="PTHR36113:SF1">
    <property type="entry name" value="GLYOXALASE_BLEOMYCIN RESISTANCE PROTEIN_DIOXYGENASE"/>
    <property type="match status" value="1"/>
</dbReference>
<dbReference type="RefSeq" id="WP_177167520.1">
    <property type="nucleotide sequence ID" value="NZ_FNWU01000018.1"/>
</dbReference>
<evidence type="ECO:0000313" key="3">
    <source>
        <dbReference type="Proteomes" id="UP000199215"/>
    </source>
</evidence>
<dbReference type="OrthoDB" id="192332at2157"/>
<dbReference type="STRING" id="1267564.SAMN05192561_1188"/>
<dbReference type="InterPro" id="IPR037523">
    <property type="entry name" value="VOC_core"/>
</dbReference>
<dbReference type="PANTHER" id="PTHR36113">
    <property type="entry name" value="LYASE, PUTATIVE-RELATED-RELATED"/>
    <property type="match status" value="1"/>
</dbReference>
<organism evidence="2 3">
    <name type="scientific">Halopenitus malekzadehii</name>
    <dbReference type="NCBI Taxonomy" id="1267564"/>
    <lineage>
        <taxon>Archaea</taxon>
        <taxon>Methanobacteriati</taxon>
        <taxon>Methanobacteriota</taxon>
        <taxon>Stenosarchaea group</taxon>
        <taxon>Halobacteria</taxon>
        <taxon>Halobacteriales</taxon>
        <taxon>Haloferacaceae</taxon>
        <taxon>Halopenitus</taxon>
    </lineage>
</organism>
<feature type="domain" description="VOC" evidence="1">
    <location>
        <begin position="139"/>
        <end position="259"/>
    </location>
</feature>
<reference evidence="2 3" key="1">
    <citation type="submission" date="2016-10" db="EMBL/GenBank/DDBJ databases">
        <authorList>
            <person name="de Groot N.N."/>
        </authorList>
    </citation>
    <scope>NUCLEOTIDE SEQUENCE [LARGE SCALE GENOMIC DNA]</scope>
    <source>
        <strain evidence="2 3">IBRC-M10418</strain>
    </source>
</reference>
<dbReference type="PROSITE" id="PS51819">
    <property type="entry name" value="VOC"/>
    <property type="match status" value="2"/>
</dbReference>
<dbReference type="Pfam" id="PF00903">
    <property type="entry name" value="Glyoxalase"/>
    <property type="match status" value="2"/>
</dbReference>
<keyword evidence="3" id="KW-1185">Reference proteome</keyword>
<name>A0A1H6JXM3_9EURY</name>
<dbReference type="InterPro" id="IPR004360">
    <property type="entry name" value="Glyas_Fos-R_dOase_dom"/>
</dbReference>
<feature type="domain" description="VOC" evidence="1">
    <location>
        <begin position="6"/>
        <end position="117"/>
    </location>
</feature>
<dbReference type="SUPFAM" id="SSF54593">
    <property type="entry name" value="Glyoxalase/Bleomycin resistance protein/Dihydroxybiphenyl dioxygenase"/>
    <property type="match status" value="1"/>
</dbReference>
<dbReference type="EMBL" id="FNWU01000018">
    <property type="protein sequence ID" value="SEH64069.1"/>
    <property type="molecule type" value="Genomic_DNA"/>
</dbReference>
<evidence type="ECO:0000313" key="2">
    <source>
        <dbReference type="EMBL" id="SEH64069.1"/>
    </source>
</evidence>
<protein>
    <submittedName>
        <fullName evidence="2">Catechol 2,3-dioxygenase</fullName>
    </submittedName>
</protein>
<dbReference type="AlphaFoldDB" id="A0A1H6JXM3"/>
<dbReference type="Proteomes" id="UP000199215">
    <property type="component" value="Unassembled WGS sequence"/>
</dbReference>
<keyword evidence="2" id="KW-0223">Dioxygenase</keyword>
<keyword evidence="2" id="KW-0560">Oxidoreductase</keyword>
<evidence type="ECO:0000259" key="1">
    <source>
        <dbReference type="PROSITE" id="PS51819"/>
    </source>
</evidence>
<dbReference type="InterPro" id="IPR051332">
    <property type="entry name" value="Fosfomycin_Res_Enzymes"/>
</dbReference>
<accession>A0A1H6JXM3</accession>
<dbReference type="InterPro" id="IPR029068">
    <property type="entry name" value="Glyas_Bleomycin-R_OHBP_Dase"/>
</dbReference>
<sequence length="297" mass="32919">MTGVQKIEHAHLAVQNLEEATAFFKDAVGLVELCEEDGTIYFGCGLDSNYDLAISDGGTGVRHFAVRVPDVETIEKYEATLEKENVACSRTDGDEPNQEYGVRFSLPTGIDMEFVSVSDRNYRHEVDPAKDRSPIAPIDLDHITLRLLDVQPNAVFLQDVLDFHISDVRETSQGFWRQAFTRFGDYHHDIAMFSGSNRDETLHHLAFTMRDIGHLKTFCDTVAAAGFEVEVGIGRHNAGSNLFIYVRGPGGNRYEFCAEAATLDNSTATAYEDRTSIDQVSAWGGIHAPKSFKSEGS</sequence>
<proteinExistence type="predicted"/>